<protein>
    <recommendedName>
        <fullName evidence="3">Nucleotidyltransferase</fullName>
    </recommendedName>
</protein>
<evidence type="ECO:0008006" key="3">
    <source>
        <dbReference type="Google" id="ProtNLM"/>
    </source>
</evidence>
<proteinExistence type="predicted"/>
<evidence type="ECO:0000313" key="2">
    <source>
        <dbReference type="Proteomes" id="UP000612362"/>
    </source>
</evidence>
<dbReference type="Proteomes" id="UP000612362">
    <property type="component" value="Unassembled WGS sequence"/>
</dbReference>
<name>A0A8J3I310_9CHLR</name>
<dbReference type="AlphaFoldDB" id="A0A8J3I310"/>
<comment type="caution">
    <text evidence="1">The sequence shown here is derived from an EMBL/GenBank/DDBJ whole genome shotgun (WGS) entry which is preliminary data.</text>
</comment>
<sequence length="185" mass="21478">MDRTTITAFFQELGKELEQLAVTQPVRLFVFGGAYHVVHVGNRSATEDIDVILLDHQDTFADPLTDKVTRTFKKAASTIARRHQMKRHWLNDDAAIFMRDYLHAPEFQEFCTFGPLQVLFPTSECGLAIKLLIYRPKDYSDVDALLEQVGIETREQAQALLDRFIPDHRWQDEYNVEQTLREFFG</sequence>
<keyword evidence="2" id="KW-1185">Reference proteome</keyword>
<reference evidence="1" key="1">
    <citation type="submission" date="2020-10" db="EMBL/GenBank/DDBJ databases">
        <title>Taxonomic study of unclassified bacteria belonging to the class Ktedonobacteria.</title>
        <authorList>
            <person name="Yabe S."/>
            <person name="Wang C.M."/>
            <person name="Zheng Y."/>
            <person name="Sakai Y."/>
            <person name="Cavaletti L."/>
            <person name="Monciardini P."/>
            <person name="Donadio S."/>
        </authorList>
    </citation>
    <scope>NUCLEOTIDE SEQUENCE</scope>
    <source>
        <strain evidence="1">SOSP1-1</strain>
    </source>
</reference>
<dbReference type="EMBL" id="BNJF01000004">
    <property type="protein sequence ID" value="GHO48389.1"/>
    <property type="molecule type" value="Genomic_DNA"/>
</dbReference>
<organism evidence="1 2">
    <name type="scientific">Ktedonospora formicarum</name>
    <dbReference type="NCBI Taxonomy" id="2778364"/>
    <lineage>
        <taxon>Bacteria</taxon>
        <taxon>Bacillati</taxon>
        <taxon>Chloroflexota</taxon>
        <taxon>Ktedonobacteria</taxon>
        <taxon>Ktedonobacterales</taxon>
        <taxon>Ktedonobacteraceae</taxon>
        <taxon>Ktedonospora</taxon>
    </lineage>
</organism>
<evidence type="ECO:0000313" key="1">
    <source>
        <dbReference type="EMBL" id="GHO48389.1"/>
    </source>
</evidence>
<gene>
    <name evidence="1" type="ORF">KSX_65520</name>
</gene>
<accession>A0A8J3I310</accession>